<protein>
    <recommendedName>
        <fullName evidence="2">NACHT domain-containing protein</fullName>
    </recommendedName>
</protein>
<dbReference type="HOGENOM" id="CLU_000288_6_15_1"/>
<dbReference type="RefSeq" id="XP_007334208.1">
    <property type="nucleotide sequence ID" value="XM_007334146.1"/>
</dbReference>
<keyword evidence="4" id="KW-1185">Reference proteome</keyword>
<dbReference type="OMA" id="TIIRYID"/>
<dbReference type="KEGG" id="abp:AGABI1DRAFT109622"/>
<dbReference type="Pfam" id="PF24883">
    <property type="entry name" value="NPHP3_N"/>
    <property type="match status" value="1"/>
</dbReference>
<dbReference type="InParanoid" id="K5WX73"/>
<dbReference type="SUPFAM" id="SSF52540">
    <property type="entry name" value="P-loop containing nucleoside triphosphate hydrolases"/>
    <property type="match status" value="1"/>
</dbReference>
<dbReference type="Proteomes" id="UP000008493">
    <property type="component" value="Unassembled WGS sequence"/>
</dbReference>
<dbReference type="EMBL" id="JH971418">
    <property type="protein sequence ID" value="EKM75167.1"/>
    <property type="molecule type" value="Genomic_DNA"/>
</dbReference>
<accession>K5WX73</accession>
<gene>
    <name evidence="3" type="ORF">AGABI1DRAFT_109622</name>
</gene>
<dbReference type="OrthoDB" id="1577640at2759"/>
<dbReference type="InterPro" id="IPR027417">
    <property type="entry name" value="P-loop_NTPase"/>
</dbReference>
<dbReference type="Gene3D" id="3.40.50.300">
    <property type="entry name" value="P-loop containing nucleotide triphosphate hydrolases"/>
    <property type="match status" value="1"/>
</dbReference>
<feature type="domain" description="NACHT" evidence="2">
    <location>
        <begin position="121"/>
        <end position="268"/>
    </location>
</feature>
<evidence type="ECO:0000313" key="3">
    <source>
        <dbReference type="EMBL" id="EKM75167.1"/>
    </source>
</evidence>
<name>K5WX73_AGABU</name>
<dbReference type="InterPro" id="IPR007111">
    <property type="entry name" value="NACHT_NTPase"/>
</dbReference>
<dbReference type="AlphaFoldDB" id="K5WX73"/>
<reference evidence="4" key="1">
    <citation type="journal article" date="2012" name="Proc. Natl. Acad. Sci. U.S.A.">
        <title>Genome sequence of the button mushroom Agaricus bisporus reveals mechanisms governing adaptation to a humic-rich ecological niche.</title>
        <authorList>
            <person name="Morin E."/>
            <person name="Kohler A."/>
            <person name="Baker A.R."/>
            <person name="Foulongne-Oriol M."/>
            <person name="Lombard V."/>
            <person name="Nagy L.G."/>
            <person name="Ohm R.A."/>
            <person name="Patyshakuliyeva A."/>
            <person name="Brun A."/>
            <person name="Aerts A.L."/>
            <person name="Bailey A.M."/>
            <person name="Billette C."/>
            <person name="Coutinho P.M."/>
            <person name="Deakin G."/>
            <person name="Doddapaneni H."/>
            <person name="Floudas D."/>
            <person name="Grimwood J."/>
            <person name="Hilden K."/>
            <person name="Kuees U."/>
            <person name="LaButti K.M."/>
            <person name="Lapidus A."/>
            <person name="Lindquist E.A."/>
            <person name="Lucas S.M."/>
            <person name="Murat C."/>
            <person name="Riley R.W."/>
            <person name="Salamov A.A."/>
            <person name="Schmutz J."/>
            <person name="Subramanian V."/>
            <person name="Woesten H.A.B."/>
            <person name="Xu J."/>
            <person name="Eastwood D.C."/>
            <person name="Foster G.D."/>
            <person name="Sonnenberg A.S."/>
            <person name="Cullen D."/>
            <person name="de Vries R.P."/>
            <person name="Lundell T."/>
            <person name="Hibbett D.S."/>
            <person name="Henrissat B."/>
            <person name="Burton K.S."/>
            <person name="Kerrigan R.W."/>
            <person name="Challen M.P."/>
            <person name="Grigoriev I.V."/>
            <person name="Martin F."/>
        </authorList>
    </citation>
    <scope>NUCLEOTIDE SEQUENCE [LARGE SCALE GENOMIC DNA]</scope>
    <source>
        <strain evidence="4">JB137-S8 / ATCC MYA-4627 / FGSC 10392</strain>
    </source>
</reference>
<proteinExistence type="predicted"/>
<dbReference type="PROSITE" id="PS50837">
    <property type="entry name" value="NACHT"/>
    <property type="match status" value="1"/>
</dbReference>
<evidence type="ECO:0000256" key="1">
    <source>
        <dbReference type="ARBA" id="ARBA00022737"/>
    </source>
</evidence>
<dbReference type="GeneID" id="18822759"/>
<evidence type="ECO:0000313" key="4">
    <source>
        <dbReference type="Proteomes" id="UP000008493"/>
    </source>
</evidence>
<dbReference type="InterPro" id="IPR056884">
    <property type="entry name" value="NPHP3-like_N"/>
</dbReference>
<dbReference type="PANTHER" id="PTHR10039:SF17">
    <property type="entry name" value="FUNGAL STAND N-TERMINAL GOODBYE DOMAIN-CONTAINING PROTEIN-RELATED"/>
    <property type="match status" value="1"/>
</dbReference>
<evidence type="ECO:0000259" key="2">
    <source>
        <dbReference type="PROSITE" id="PS50837"/>
    </source>
</evidence>
<sequence length="754" mass="85215">MSSRSNGIYPLPADTSTDAAAFSTFINDAFATLFEYSAADCRYSPQPQPHITGMFNQAHDFTVMGTFIEGNVMEKLLEKTIPGAASDSSARDPPPRCHPGTRLAILERCLHFIANCNDNKKIRWVVGSAGVGKSAILQNVAESPKLPVTSQASVFFSINGRNDGSKAILTLSYQLATKSEIYRQVIEYEIARDPSLLQSSLSVHFKKFIVEPFIGNSRLNSAGRILIIIDGLDECHNLRSQQEILRLIFDLCNTYPSSPIVWLIASRPEQHITSFFSRATVTPTYEKEEVAVDSDEARADVERFLRDEMKEIKASWYSLDAQSEWPDEKDLWKLANASGGLFAYAHTAIKYIGDPNIGNPVSQLSDVLNVIDNHPMTGIPRDEHPMALLDALYARILSNVPPKIMVYTRKLLLALASVKSARTRNLLVLCNWLGMTPDEAYAAINHLQSVLRFPKRGKSHEEKLEPYHKSLIDYISDFSRSGFSHDIQHDARQLMTECAFRVLKEAPDGIDFGDTDYKLWHGTVTRGPGTGEKISLSWPVVQEVGWNDDETRLSLYKLAMGVVLAGMRRGDTTFHNEFYIRLLTTRFEAYSDSFPFFALSDLPFDKSRRHEFMTHGLIKQMPLKAIDISTIPSLNAVKLQLHRPASLAATESTDPWNAACDHERKGEWGEGNDQDWLTTFWPNDCAFCFERLKHQLQNYKSRFPDHTLCVLFTSTGSCCIEFTFVHPEDGISEWTYWFWCHVSLEERKRYGSTV</sequence>
<organism evidence="3 4">
    <name type="scientific">Agaricus bisporus var. burnettii (strain JB137-S8 / ATCC MYA-4627 / FGSC 10392)</name>
    <name type="common">White button mushroom</name>
    <dbReference type="NCBI Taxonomy" id="597362"/>
    <lineage>
        <taxon>Eukaryota</taxon>
        <taxon>Fungi</taxon>
        <taxon>Dikarya</taxon>
        <taxon>Basidiomycota</taxon>
        <taxon>Agaricomycotina</taxon>
        <taxon>Agaricomycetes</taxon>
        <taxon>Agaricomycetidae</taxon>
        <taxon>Agaricales</taxon>
        <taxon>Agaricineae</taxon>
        <taxon>Agaricaceae</taxon>
        <taxon>Agaricus</taxon>
    </lineage>
</organism>
<keyword evidence="1" id="KW-0677">Repeat</keyword>
<dbReference type="PANTHER" id="PTHR10039">
    <property type="entry name" value="AMELOGENIN"/>
    <property type="match status" value="1"/>
</dbReference>